<dbReference type="GO" id="GO:0006351">
    <property type="term" value="P:DNA-templated transcription"/>
    <property type="evidence" value="ECO:0007669"/>
    <property type="project" value="InterPro"/>
</dbReference>
<feature type="region of interest" description="Disordered" evidence="6">
    <location>
        <begin position="190"/>
        <end position="217"/>
    </location>
</feature>
<evidence type="ECO:0000313" key="9">
    <source>
        <dbReference type="Proteomes" id="UP000693738"/>
    </source>
</evidence>
<evidence type="ECO:0000256" key="3">
    <source>
        <dbReference type="ARBA" id="ARBA00023125"/>
    </source>
</evidence>
<feature type="compositionally biased region" description="Low complexity" evidence="6">
    <location>
        <begin position="16"/>
        <end position="27"/>
    </location>
</feature>
<comment type="subcellular location">
    <subcellularLocation>
        <location evidence="1">Nucleus</location>
    </subcellularLocation>
</comment>
<dbReference type="SMART" id="SM00066">
    <property type="entry name" value="GAL4"/>
    <property type="match status" value="1"/>
</dbReference>
<dbReference type="Pfam" id="PF00172">
    <property type="entry name" value="Zn_clus"/>
    <property type="match status" value="1"/>
</dbReference>
<dbReference type="GO" id="GO:0008270">
    <property type="term" value="F:zinc ion binding"/>
    <property type="evidence" value="ECO:0007669"/>
    <property type="project" value="InterPro"/>
</dbReference>
<accession>A0A8J2IPH8</accession>
<evidence type="ECO:0000256" key="4">
    <source>
        <dbReference type="ARBA" id="ARBA00023163"/>
    </source>
</evidence>
<dbReference type="InterPro" id="IPR051711">
    <property type="entry name" value="Stress_Response_Reg"/>
</dbReference>
<feature type="region of interest" description="Disordered" evidence="6">
    <location>
        <begin position="133"/>
        <end position="159"/>
    </location>
</feature>
<evidence type="ECO:0000256" key="5">
    <source>
        <dbReference type="ARBA" id="ARBA00023242"/>
    </source>
</evidence>
<dbReference type="CDD" id="cd12148">
    <property type="entry name" value="fungal_TF_MHR"/>
    <property type="match status" value="1"/>
</dbReference>
<gene>
    <name evidence="8" type="ORF">FEQUK3_LOCUS3864</name>
</gene>
<evidence type="ECO:0000313" key="8">
    <source>
        <dbReference type="EMBL" id="CAG7558152.1"/>
    </source>
</evidence>
<keyword evidence="3" id="KW-0238">DNA-binding</keyword>
<protein>
    <recommendedName>
        <fullName evidence="7">Zn(2)-C6 fungal-type domain-containing protein</fullName>
    </recommendedName>
</protein>
<dbReference type="CDD" id="cd00067">
    <property type="entry name" value="GAL4"/>
    <property type="match status" value="1"/>
</dbReference>
<evidence type="ECO:0000259" key="7">
    <source>
        <dbReference type="PROSITE" id="PS50048"/>
    </source>
</evidence>
<comment type="caution">
    <text evidence="8">The sequence shown here is derived from an EMBL/GenBank/DDBJ whole genome shotgun (WGS) entry which is preliminary data.</text>
</comment>
<feature type="region of interest" description="Disordered" evidence="6">
    <location>
        <begin position="1"/>
        <end position="57"/>
    </location>
</feature>
<dbReference type="GO" id="GO:0000981">
    <property type="term" value="F:DNA-binding transcription factor activity, RNA polymerase II-specific"/>
    <property type="evidence" value="ECO:0007669"/>
    <property type="project" value="InterPro"/>
</dbReference>
<dbReference type="PANTHER" id="PTHR47540:SF2">
    <property type="entry name" value="ZN(II)2CYS6 TRANSCRIPTION FACTOR (EUROFUNG)"/>
    <property type="match status" value="1"/>
</dbReference>
<evidence type="ECO:0000256" key="2">
    <source>
        <dbReference type="ARBA" id="ARBA00023015"/>
    </source>
</evidence>
<dbReference type="PROSITE" id="PS50048">
    <property type="entry name" value="ZN2_CY6_FUNGAL_2"/>
    <property type="match status" value="1"/>
</dbReference>
<dbReference type="GO" id="GO:0043565">
    <property type="term" value="F:sequence-specific DNA binding"/>
    <property type="evidence" value="ECO:0007669"/>
    <property type="project" value="TreeGrafter"/>
</dbReference>
<proteinExistence type="predicted"/>
<dbReference type="AlphaFoldDB" id="A0A8J2IPH8"/>
<reference evidence="8" key="1">
    <citation type="submission" date="2021-05" db="EMBL/GenBank/DDBJ databases">
        <authorList>
            <person name="Khan N."/>
        </authorList>
    </citation>
    <scope>NUCLEOTIDE SEQUENCE</scope>
</reference>
<dbReference type="GO" id="GO:0045944">
    <property type="term" value="P:positive regulation of transcription by RNA polymerase II"/>
    <property type="evidence" value="ECO:0007669"/>
    <property type="project" value="TreeGrafter"/>
</dbReference>
<evidence type="ECO:0000256" key="6">
    <source>
        <dbReference type="SAM" id="MobiDB-lite"/>
    </source>
</evidence>
<keyword evidence="2" id="KW-0805">Transcription regulation</keyword>
<dbReference type="Proteomes" id="UP000693738">
    <property type="component" value="Unassembled WGS sequence"/>
</dbReference>
<organism evidence="8 9">
    <name type="scientific">Fusarium equiseti</name>
    <name type="common">Fusarium scirpi</name>
    <dbReference type="NCBI Taxonomy" id="61235"/>
    <lineage>
        <taxon>Eukaryota</taxon>
        <taxon>Fungi</taxon>
        <taxon>Dikarya</taxon>
        <taxon>Ascomycota</taxon>
        <taxon>Pezizomycotina</taxon>
        <taxon>Sordariomycetes</taxon>
        <taxon>Hypocreomycetidae</taxon>
        <taxon>Hypocreales</taxon>
        <taxon>Nectriaceae</taxon>
        <taxon>Fusarium</taxon>
        <taxon>Fusarium incarnatum-equiseti species complex</taxon>
    </lineage>
</organism>
<feature type="domain" description="Zn(2)-C6 fungal-type" evidence="7">
    <location>
        <begin position="59"/>
        <end position="88"/>
    </location>
</feature>
<sequence>MDDNLTYQGPLQRDIAPSAETPESESSVARARQSPLETRKRSSISEPDGLRKSRKVSRACDFCKARKAKCSGEQPCAKCATKGLTCSYETKYTRGRPPTPPPSATHGANTLRVSQPSDNSSCLTTAVQRQLNTSDAASTIPRRSAAVGDSKAPSRASPEVSVAEIQGQVFDPTSGLTFLHRALKRFSDQRKNVAQDNNSSSVNQTVMTGGDKPLPSHPDVDGFKLPDPVDARFLLTLYFDVCIATYRVLHKSTVDTWLSTMEQNMQSRDLIWKGLGRAKAAIVLVVLAIGSLHRAKSEGFLSAEAEDQALAKSDTFFTISARLVDEETNSGFPRLESAQAKLIQVLYLLTTSRFNQGWYMFGNVLQLVSALGLHRRIGRRSPHEDFEEQQDCSIDALIFHAKIARIIGSISRQVYSPQDKSIQDRCAAADRLARSVHDWHSDLPIHLGSVRPSMLIPSYRRQATVLKLAHSHAIMHANRLCLLKGSSSGYESQINECIEAAKSVLQAVDHLAQEGPIFHAFWWTHYVTFCALMVTYVWEAQQRRAFGSEWEEKASSRRLIRLAERCQMHLANATASNSPSRRYAVILEELRTTASMATEINTTQANPGQMNMSTIDEFSTLIDSSNGTAVNMGREFGGFENLPPVEAHPLDEWDTMDWLALDSSAFWPYFDADTDEASNMYGVHQSGIGNMI</sequence>
<dbReference type="InterPro" id="IPR001138">
    <property type="entry name" value="Zn2Cys6_DnaBD"/>
</dbReference>
<dbReference type="EMBL" id="CAJSTJ010000122">
    <property type="protein sequence ID" value="CAG7558152.1"/>
    <property type="molecule type" value="Genomic_DNA"/>
</dbReference>
<dbReference type="PANTHER" id="PTHR47540">
    <property type="entry name" value="THIAMINE REPRESSIBLE GENES REGULATORY PROTEIN THI5"/>
    <property type="match status" value="1"/>
</dbReference>
<keyword evidence="4" id="KW-0804">Transcription</keyword>
<feature type="region of interest" description="Disordered" evidence="6">
    <location>
        <begin position="91"/>
        <end position="120"/>
    </location>
</feature>
<feature type="compositionally biased region" description="Polar residues" evidence="6">
    <location>
        <begin position="106"/>
        <end position="120"/>
    </location>
</feature>
<evidence type="ECO:0000256" key="1">
    <source>
        <dbReference type="ARBA" id="ARBA00004123"/>
    </source>
</evidence>
<feature type="compositionally biased region" description="Polar residues" evidence="6">
    <location>
        <begin position="194"/>
        <end position="207"/>
    </location>
</feature>
<dbReference type="Pfam" id="PF04082">
    <property type="entry name" value="Fungal_trans"/>
    <property type="match status" value="1"/>
</dbReference>
<dbReference type="GO" id="GO:0005634">
    <property type="term" value="C:nucleus"/>
    <property type="evidence" value="ECO:0007669"/>
    <property type="project" value="UniProtKB-SubCell"/>
</dbReference>
<dbReference type="InterPro" id="IPR007219">
    <property type="entry name" value="XnlR_reg_dom"/>
</dbReference>
<dbReference type="PROSITE" id="PS00463">
    <property type="entry name" value="ZN2_CY6_FUNGAL_1"/>
    <property type="match status" value="1"/>
</dbReference>
<name>A0A8J2IPH8_FUSEQ</name>
<keyword evidence="5" id="KW-0539">Nucleus</keyword>